<evidence type="ECO:0000259" key="9">
    <source>
        <dbReference type="Pfam" id="PF00107"/>
    </source>
</evidence>
<dbReference type="InterPro" id="IPR036291">
    <property type="entry name" value="NAD(P)-bd_dom_sf"/>
</dbReference>
<feature type="domain" description="Alcohol dehydrogenase-like N-terminal" evidence="10">
    <location>
        <begin position="30"/>
        <end position="150"/>
    </location>
</feature>
<proteinExistence type="inferred from homology"/>
<dbReference type="InterPro" id="IPR011032">
    <property type="entry name" value="GroES-like_sf"/>
</dbReference>
<gene>
    <name evidence="11" type="ORF">M752DRAFT_281632</name>
</gene>
<dbReference type="PROSITE" id="PS00059">
    <property type="entry name" value="ADH_ZINC"/>
    <property type="match status" value="1"/>
</dbReference>
<organism evidence="11 12">
    <name type="scientific">Aspergillus phoenicis ATCC 13157</name>
    <dbReference type="NCBI Taxonomy" id="1353007"/>
    <lineage>
        <taxon>Eukaryota</taxon>
        <taxon>Fungi</taxon>
        <taxon>Dikarya</taxon>
        <taxon>Ascomycota</taxon>
        <taxon>Pezizomycotina</taxon>
        <taxon>Eurotiomycetes</taxon>
        <taxon>Eurotiomycetidae</taxon>
        <taxon>Eurotiales</taxon>
        <taxon>Aspergillaceae</taxon>
        <taxon>Aspergillus</taxon>
    </lineage>
</organism>
<dbReference type="AlphaFoldDB" id="A0A370PWI6"/>
<dbReference type="GO" id="GO:0008270">
    <property type="term" value="F:zinc ion binding"/>
    <property type="evidence" value="ECO:0007669"/>
    <property type="project" value="InterPro"/>
</dbReference>
<evidence type="ECO:0000256" key="6">
    <source>
        <dbReference type="ARBA" id="ARBA00023002"/>
    </source>
</evidence>
<evidence type="ECO:0000259" key="10">
    <source>
        <dbReference type="Pfam" id="PF08240"/>
    </source>
</evidence>
<reference evidence="11 12" key="1">
    <citation type="submission" date="2018-07" db="EMBL/GenBank/DDBJ databases">
        <title>Section-level genome sequencing of Aspergillus section Nigri to investigate inter- and intra-species variation.</title>
        <authorList>
            <consortium name="DOE Joint Genome Institute"/>
            <person name="Vesth T.C."/>
            <person name="Nybo J.L."/>
            <person name="Theobald S."/>
            <person name="Frisvad J.C."/>
            <person name="Larsen T.O."/>
            <person name="Nielsen K.F."/>
            <person name="Hoof J.B."/>
            <person name="Brandl J."/>
            <person name="Salamov A."/>
            <person name="Riley R."/>
            <person name="Gladden J.M."/>
            <person name="Phatale P."/>
            <person name="Nielsen M.T."/>
            <person name="Lyhne E.K."/>
            <person name="Kogle M.E."/>
            <person name="Strasser K."/>
            <person name="McDonnell E."/>
            <person name="Barry K."/>
            <person name="Clum A."/>
            <person name="Chen C."/>
            <person name="Nolan M."/>
            <person name="Sandor L."/>
            <person name="Kuo A."/>
            <person name="Lipzen A."/>
            <person name="Hainaut M."/>
            <person name="Drula E."/>
            <person name="Tsang A."/>
            <person name="Magnuson J.K."/>
            <person name="Henrissat B."/>
            <person name="Wiebenga A."/>
            <person name="Simmons B.A."/>
            <person name="Makela M.R."/>
            <person name="De vries R.P."/>
            <person name="Grigoriev I.V."/>
            <person name="Mortensen U.H."/>
            <person name="Baker S.E."/>
            <person name="Andersen M.R."/>
        </authorList>
    </citation>
    <scope>NUCLEOTIDE SEQUENCE [LARGE SCALE GENOMIC DNA]</scope>
    <source>
        <strain evidence="11 12">ATCC 13157</strain>
    </source>
</reference>
<dbReference type="PANTHER" id="PTHR43161:SF25">
    <property type="entry name" value="ALCOHOL DEHYDROGENASE, PUTATIVE (AFU_ORTHOLOGUE AFUA_1G14390)-RELATED"/>
    <property type="match status" value="1"/>
</dbReference>
<keyword evidence="7" id="KW-0520">NAD</keyword>
<comment type="pathway">
    <text evidence="2">Carbohydrate degradation.</text>
</comment>
<evidence type="ECO:0000256" key="8">
    <source>
        <dbReference type="RuleBase" id="RU361277"/>
    </source>
</evidence>
<dbReference type="InterPro" id="IPR013149">
    <property type="entry name" value="ADH-like_C"/>
</dbReference>
<evidence type="ECO:0000313" key="12">
    <source>
        <dbReference type="Proteomes" id="UP000254937"/>
    </source>
</evidence>
<feature type="domain" description="Alcohol dehydrogenase-like C-terminal" evidence="9">
    <location>
        <begin position="189"/>
        <end position="334"/>
    </location>
</feature>
<dbReference type="Pfam" id="PF08240">
    <property type="entry name" value="ADH_N"/>
    <property type="match status" value="1"/>
</dbReference>
<accession>A0A370PWI6</accession>
<evidence type="ECO:0000256" key="4">
    <source>
        <dbReference type="ARBA" id="ARBA00022723"/>
    </source>
</evidence>
<dbReference type="SUPFAM" id="SSF50129">
    <property type="entry name" value="GroES-like"/>
    <property type="match status" value="1"/>
</dbReference>
<keyword evidence="5 8" id="KW-0862">Zinc</keyword>
<evidence type="ECO:0000256" key="3">
    <source>
        <dbReference type="ARBA" id="ARBA00008072"/>
    </source>
</evidence>
<dbReference type="Gene3D" id="3.40.50.720">
    <property type="entry name" value="NAD(P)-binding Rossmann-like Domain"/>
    <property type="match status" value="1"/>
</dbReference>
<comment type="cofactor">
    <cofactor evidence="1 8">
        <name>Zn(2+)</name>
        <dbReference type="ChEBI" id="CHEBI:29105"/>
    </cofactor>
</comment>
<dbReference type="EMBL" id="KZ851846">
    <property type="protein sequence ID" value="RDK46561.1"/>
    <property type="molecule type" value="Genomic_DNA"/>
</dbReference>
<keyword evidence="12" id="KW-1185">Reference proteome</keyword>
<dbReference type="PANTHER" id="PTHR43161">
    <property type="entry name" value="SORBITOL DEHYDROGENASE"/>
    <property type="match status" value="1"/>
</dbReference>
<dbReference type="CDD" id="cd05285">
    <property type="entry name" value="sorbitol_DH"/>
    <property type="match status" value="1"/>
</dbReference>
<dbReference type="Gene3D" id="3.90.180.10">
    <property type="entry name" value="Medium-chain alcohol dehydrogenases, catalytic domain"/>
    <property type="match status" value="1"/>
</dbReference>
<evidence type="ECO:0000313" key="11">
    <source>
        <dbReference type="EMBL" id="RDK46561.1"/>
    </source>
</evidence>
<comment type="similarity">
    <text evidence="3 8">Belongs to the zinc-containing alcohol dehydrogenase family.</text>
</comment>
<evidence type="ECO:0000256" key="2">
    <source>
        <dbReference type="ARBA" id="ARBA00004921"/>
    </source>
</evidence>
<dbReference type="InterPro" id="IPR013154">
    <property type="entry name" value="ADH-like_N"/>
</dbReference>
<protein>
    <submittedName>
        <fullName evidence="11">Alcohol dehydrogenase</fullName>
    </submittedName>
</protein>
<evidence type="ECO:0000256" key="5">
    <source>
        <dbReference type="ARBA" id="ARBA00022833"/>
    </source>
</evidence>
<keyword evidence="4 8" id="KW-0479">Metal-binding</keyword>
<name>A0A370PWI6_ASPPH</name>
<keyword evidence="6" id="KW-0560">Oxidoreductase</keyword>
<evidence type="ECO:0000256" key="1">
    <source>
        <dbReference type="ARBA" id="ARBA00001947"/>
    </source>
</evidence>
<dbReference type="Proteomes" id="UP000254937">
    <property type="component" value="Unassembled WGS sequence"/>
</dbReference>
<evidence type="ECO:0000256" key="7">
    <source>
        <dbReference type="ARBA" id="ARBA00023027"/>
    </source>
</evidence>
<dbReference type="SUPFAM" id="SSF51735">
    <property type="entry name" value="NAD(P)-binding Rossmann-fold domains"/>
    <property type="match status" value="1"/>
</dbReference>
<sequence>MASSPSISRGQYLHGPCLLRLDARQMAPIGPSDVRIRIRSTTLCGSDVHYFKFHKNGSIEVKEPLCGGHEAAGEIVEVGPNVLKTQNIRVGDRVAIESGVACLECAKCSSGRYNICPRMRFRSSGASFPHFQGTLQEYVDHPAEWCHRLPNPLTYDDGALLEPLSVCIHSVNRASVDRGASCLVFGAGAVGLLCAAVAKIEHTCRIVIADIDEGRIAFALEHGFADIGYLVSPKRGDTIDNCLSHAKKLAAEIGKLSWPEGEEVGRFDHVFECTGVESCVQASIYAAENGGNVVLVGMGTAIQTWPVAELTCREINVVSMWRYVSCYPRAIEIVDAVKSKGLKPDLTKVITHRFSGLDTIPDAYETASRTRDAESHLIIKVAVNF</sequence>
<dbReference type="GO" id="GO:0006062">
    <property type="term" value="P:sorbitol catabolic process"/>
    <property type="evidence" value="ECO:0007669"/>
    <property type="project" value="TreeGrafter"/>
</dbReference>
<dbReference type="InterPro" id="IPR002328">
    <property type="entry name" value="ADH_Zn_CS"/>
</dbReference>
<dbReference type="Pfam" id="PF00107">
    <property type="entry name" value="ADH_zinc_N"/>
    <property type="match status" value="1"/>
</dbReference>
<dbReference type="InterPro" id="IPR045306">
    <property type="entry name" value="SDH-like"/>
</dbReference>
<dbReference type="GO" id="GO:0003939">
    <property type="term" value="F:L-iditol 2-dehydrogenase (NAD+) activity"/>
    <property type="evidence" value="ECO:0007669"/>
    <property type="project" value="TreeGrafter"/>
</dbReference>